<feature type="compositionally biased region" description="Low complexity" evidence="6">
    <location>
        <begin position="20"/>
        <end position="32"/>
    </location>
</feature>
<dbReference type="InterPro" id="IPR001138">
    <property type="entry name" value="Zn2Cys6_DnaBD"/>
</dbReference>
<dbReference type="EMBL" id="MU154777">
    <property type="protein sequence ID" value="KAF9487441.1"/>
    <property type="molecule type" value="Genomic_DNA"/>
</dbReference>
<dbReference type="OrthoDB" id="10261408at2759"/>
<evidence type="ECO:0000259" key="7">
    <source>
        <dbReference type="PROSITE" id="PS50048"/>
    </source>
</evidence>
<feature type="domain" description="Zn(2)-C6 fungal-type" evidence="7">
    <location>
        <begin position="209"/>
        <end position="239"/>
    </location>
</feature>
<evidence type="ECO:0000256" key="1">
    <source>
        <dbReference type="ARBA" id="ARBA00004123"/>
    </source>
</evidence>
<feature type="region of interest" description="Disordered" evidence="6">
    <location>
        <begin position="224"/>
        <end position="349"/>
    </location>
</feature>
<dbReference type="SUPFAM" id="SSF57701">
    <property type="entry name" value="Zn2/Cys6 DNA-binding domain"/>
    <property type="match status" value="1"/>
</dbReference>
<feature type="compositionally biased region" description="Basic and acidic residues" evidence="6">
    <location>
        <begin position="277"/>
        <end position="295"/>
    </location>
</feature>
<gene>
    <name evidence="8" type="ORF">BDN71DRAFT_1436849</name>
</gene>
<dbReference type="GO" id="GO:0005634">
    <property type="term" value="C:nucleus"/>
    <property type="evidence" value="ECO:0007669"/>
    <property type="project" value="UniProtKB-SubCell"/>
</dbReference>
<evidence type="ECO:0000256" key="4">
    <source>
        <dbReference type="ARBA" id="ARBA00023163"/>
    </source>
</evidence>
<proteinExistence type="predicted"/>
<dbReference type="PROSITE" id="PS00463">
    <property type="entry name" value="ZN2_CY6_FUNGAL_1"/>
    <property type="match status" value="1"/>
</dbReference>
<dbReference type="PROSITE" id="PS50048">
    <property type="entry name" value="ZN2_CY6_FUNGAL_2"/>
    <property type="match status" value="1"/>
</dbReference>
<dbReference type="InterPro" id="IPR050815">
    <property type="entry name" value="TF_fung"/>
</dbReference>
<keyword evidence="5" id="KW-0539">Nucleus</keyword>
<dbReference type="GO" id="GO:0000981">
    <property type="term" value="F:DNA-binding transcription factor activity, RNA polymerase II-specific"/>
    <property type="evidence" value="ECO:0007669"/>
    <property type="project" value="InterPro"/>
</dbReference>
<dbReference type="SMART" id="SM00066">
    <property type="entry name" value="GAL4"/>
    <property type="match status" value="1"/>
</dbReference>
<comment type="subcellular location">
    <subcellularLocation>
        <location evidence="1">Nucleus</location>
    </subcellularLocation>
</comment>
<evidence type="ECO:0000256" key="2">
    <source>
        <dbReference type="ARBA" id="ARBA00022723"/>
    </source>
</evidence>
<feature type="compositionally biased region" description="Polar residues" evidence="6">
    <location>
        <begin position="185"/>
        <end position="194"/>
    </location>
</feature>
<reference evidence="8" key="1">
    <citation type="submission" date="2020-11" db="EMBL/GenBank/DDBJ databases">
        <authorList>
            <consortium name="DOE Joint Genome Institute"/>
            <person name="Ahrendt S."/>
            <person name="Riley R."/>
            <person name="Andreopoulos W."/>
            <person name="Labutti K."/>
            <person name="Pangilinan J."/>
            <person name="Ruiz-Duenas F.J."/>
            <person name="Barrasa J.M."/>
            <person name="Sanchez-Garcia M."/>
            <person name="Camarero S."/>
            <person name="Miyauchi S."/>
            <person name="Serrano A."/>
            <person name="Linde D."/>
            <person name="Babiker R."/>
            <person name="Drula E."/>
            <person name="Ayuso-Fernandez I."/>
            <person name="Pacheco R."/>
            <person name="Padilla G."/>
            <person name="Ferreira P."/>
            <person name="Barriuso J."/>
            <person name="Kellner H."/>
            <person name="Castanera R."/>
            <person name="Alfaro M."/>
            <person name="Ramirez L."/>
            <person name="Pisabarro A.G."/>
            <person name="Kuo A."/>
            <person name="Tritt A."/>
            <person name="Lipzen A."/>
            <person name="He G."/>
            <person name="Yan M."/>
            <person name="Ng V."/>
            <person name="Cullen D."/>
            <person name="Martin F."/>
            <person name="Rosso M.-N."/>
            <person name="Henrissat B."/>
            <person name="Hibbett D."/>
            <person name="Martinez A.T."/>
            <person name="Grigoriev I.V."/>
        </authorList>
    </citation>
    <scope>NUCLEOTIDE SEQUENCE</scope>
    <source>
        <strain evidence="8">ATCC 90797</strain>
    </source>
</reference>
<evidence type="ECO:0000256" key="5">
    <source>
        <dbReference type="ARBA" id="ARBA00023242"/>
    </source>
</evidence>
<dbReference type="PANTHER" id="PTHR47338">
    <property type="entry name" value="ZN(II)2CYS6 TRANSCRIPTION FACTOR (EUROFUNG)-RELATED"/>
    <property type="match status" value="1"/>
</dbReference>
<protein>
    <recommendedName>
        <fullName evidence="7">Zn(2)-C6 fungal-type domain-containing protein</fullName>
    </recommendedName>
</protein>
<dbReference type="InterPro" id="IPR036864">
    <property type="entry name" value="Zn2-C6_fun-type_DNA-bd_sf"/>
</dbReference>
<name>A0A9P5ZKE9_PLEER</name>
<feature type="region of interest" description="Disordered" evidence="6">
    <location>
        <begin position="107"/>
        <end position="205"/>
    </location>
</feature>
<dbReference type="Proteomes" id="UP000807025">
    <property type="component" value="Unassembled WGS sequence"/>
</dbReference>
<organism evidence="8 9">
    <name type="scientific">Pleurotus eryngii</name>
    <name type="common">Boletus of the steppes</name>
    <dbReference type="NCBI Taxonomy" id="5323"/>
    <lineage>
        <taxon>Eukaryota</taxon>
        <taxon>Fungi</taxon>
        <taxon>Dikarya</taxon>
        <taxon>Basidiomycota</taxon>
        <taxon>Agaricomycotina</taxon>
        <taxon>Agaricomycetes</taxon>
        <taxon>Agaricomycetidae</taxon>
        <taxon>Agaricales</taxon>
        <taxon>Pleurotineae</taxon>
        <taxon>Pleurotaceae</taxon>
        <taxon>Pleurotus</taxon>
    </lineage>
</organism>
<feature type="compositionally biased region" description="Basic residues" evidence="6">
    <location>
        <begin position="244"/>
        <end position="261"/>
    </location>
</feature>
<evidence type="ECO:0000313" key="8">
    <source>
        <dbReference type="EMBL" id="KAF9487441.1"/>
    </source>
</evidence>
<accession>A0A9P5ZKE9</accession>
<dbReference type="CDD" id="cd00067">
    <property type="entry name" value="GAL4"/>
    <property type="match status" value="1"/>
</dbReference>
<dbReference type="Gene3D" id="4.10.240.10">
    <property type="entry name" value="Zn(2)-C6 fungal-type DNA-binding domain"/>
    <property type="match status" value="1"/>
</dbReference>
<evidence type="ECO:0000256" key="3">
    <source>
        <dbReference type="ARBA" id="ARBA00023015"/>
    </source>
</evidence>
<evidence type="ECO:0000256" key="6">
    <source>
        <dbReference type="SAM" id="MobiDB-lite"/>
    </source>
</evidence>
<feature type="region of interest" description="Disordered" evidence="6">
    <location>
        <begin position="16"/>
        <end position="36"/>
    </location>
</feature>
<keyword evidence="3" id="KW-0805">Transcription regulation</keyword>
<keyword evidence="4" id="KW-0804">Transcription</keyword>
<comment type="caution">
    <text evidence="8">The sequence shown here is derived from an EMBL/GenBank/DDBJ whole genome shotgun (WGS) entry which is preliminary data.</text>
</comment>
<sequence length="897" mass="100576">MVASLNSDLYTPFPHNMILEPEGPQSSEEGSGLHSPVFGAPFAPPHGDNNIRYQLNHPDVHHAAGILAAQFDYNAPSLAIQQPPLLNAHIEIPSSGPRQHVTYTSNFSLSRNQLDSPIQSTTEKSRLPPPPVHGGDAILDYNFSTSQRRLPGPQSHDQSLPRPTGTAPGMSPDGDHKASAPSAGRTETSPASKNSPRESRKESSTLVIACRQCRARKIRCDSTRPACNNCHRRSNDCQYDAVPKRRGPDKHPGTRQRSCKKRPADGSAPPPPKRSRKTSERQTEERDPTTSRVKENMVSGRRTPPPPRHPDRSQGTTGQIHVTPAPGDLRISTDTSPMKPELSPVGRRVPDYGYDQGYVKPYPRAIDVNILGSSSGSHQKFPAPSSPTVEYDQRVWWENFTRTYSLQDISDDLTYLFKDTGHWLSFLNLDFFTSSLFNPEDRLHIQPSFILAGLALAVLMKSSELEGGSNGRGRALWFRNAAQEALNKAWRSEWIDAQLAEAAFMLSLFEMSVHPQYDPDRVINSLVFLDNIIRHVSLTSVDAHDPDVAIFPTRTVPMIPQDLSNDSLVPPHERKCSCIPTDAAHPPDVFSTWAYPLPWDSSWTEVQVRDEECRRLCWSALSLVSTYTSQCAAFNRDPPTLFLTDPSNYAILFPGEVMDRMSPAYRSSDSPSPKESVWALYCRSMLLWTFCNRIQVEGCSDEDKAEYASEAWSETQAIQDSIDMHTCNLDTGLMYMTKEYLHNTRMMVTQSLRSLQGLDSGHSAPVPMFNTKQVQEWLYYQDQVIKRVKISIQNLGKTSSHQLLRRPFQVTWFSNQLAICLLLWNQNHEWVNAITLAKSILIPLDVFNVLWPSPVHQHQCNEMRNRLTEACSALGLDPPHPPSYSIPPALRFGPLTP</sequence>
<keyword evidence="2" id="KW-0479">Metal-binding</keyword>
<dbReference type="Pfam" id="PF00172">
    <property type="entry name" value="Zn_clus"/>
    <property type="match status" value="1"/>
</dbReference>
<dbReference type="AlphaFoldDB" id="A0A9P5ZKE9"/>
<dbReference type="PANTHER" id="PTHR47338:SF5">
    <property type="entry name" value="ZN(II)2CYS6 TRANSCRIPTION FACTOR (EUROFUNG)"/>
    <property type="match status" value="1"/>
</dbReference>
<feature type="compositionally biased region" description="Polar residues" evidence="6">
    <location>
        <begin position="107"/>
        <end position="122"/>
    </location>
</feature>
<keyword evidence="9" id="KW-1185">Reference proteome</keyword>
<dbReference type="GO" id="GO:0008270">
    <property type="term" value="F:zinc ion binding"/>
    <property type="evidence" value="ECO:0007669"/>
    <property type="project" value="InterPro"/>
</dbReference>
<evidence type="ECO:0000313" key="9">
    <source>
        <dbReference type="Proteomes" id="UP000807025"/>
    </source>
</evidence>